<reference evidence="2" key="1">
    <citation type="journal article" date="2017" name="Nat. Ecol. Evol.">
        <title>Genome expansion and lineage-specific genetic innovations in the forest pathogenic fungi Armillaria.</title>
        <authorList>
            <person name="Sipos G."/>
            <person name="Prasanna A.N."/>
            <person name="Walter M.C."/>
            <person name="O'Connor E."/>
            <person name="Balint B."/>
            <person name="Krizsan K."/>
            <person name="Kiss B."/>
            <person name="Hess J."/>
            <person name="Varga T."/>
            <person name="Slot J."/>
            <person name="Riley R."/>
            <person name="Boka B."/>
            <person name="Rigling D."/>
            <person name="Barry K."/>
            <person name="Lee J."/>
            <person name="Mihaltcheva S."/>
            <person name="LaButti K."/>
            <person name="Lipzen A."/>
            <person name="Waldron R."/>
            <person name="Moloney N.M."/>
            <person name="Sperisen C."/>
            <person name="Kredics L."/>
            <person name="Vagvoelgyi C."/>
            <person name="Patrignani A."/>
            <person name="Fitzpatrick D."/>
            <person name="Nagy I."/>
            <person name="Doyle S."/>
            <person name="Anderson J.B."/>
            <person name="Grigoriev I.V."/>
            <person name="Gueldener U."/>
            <person name="Muensterkoetter M."/>
            <person name="Nagy L.G."/>
        </authorList>
    </citation>
    <scope>NUCLEOTIDE SEQUENCE [LARGE SCALE GENOMIC DNA]</scope>
    <source>
        <strain evidence="2">28-4</strain>
    </source>
</reference>
<accession>A0A2H3BE29</accession>
<dbReference type="EMBL" id="KZ293462">
    <property type="protein sequence ID" value="PBK62857.1"/>
    <property type="molecule type" value="Genomic_DNA"/>
</dbReference>
<gene>
    <name evidence="1" type="ORF">ARMSODRAFT_963690</name>
</gene>
<evidence type="ECO:0000313" key="2">
    <source>
        <dbReference type="Proteomes" id="UP000218334"/>
    </source>
</evidence>
<sequence length="52" mass="5780">MDYADTFEAVLSQYAEFAHPSNAATTPAYVSHIDRASKGLAVYRGHFFLVNE</sequence>
<evidence type="ECO:0000313" key="1">
    <source>
        <dbReference type="EMBL" id="PBK62857.1"/>
    </source>
</evidence>
<name>A0A2H3BE29_9AGAR</name>
<dbReference type="Proteomes" id="UP000218334">
    <property type="component" value="Unassembled WGS sequence"/>
</dbReference>
<dbReference type="STRING" id="1076256.A0A2H3BE29"/>
<dbReference type="AlphaFoldDB" id="A0A2H3BE29"/>
<organism evidence="1 2">
    <name type="scientific">Armillaria solidipes</name>
    <dbReference type="NCBI Taxonomy" id="1076256"/>
    <lineage>
        <taxon>Eukaryota</taxon>
        <taxon>Fungi</taxon>
        <taxon>Dikarya</taxon>
        <taxon>Basidiomycota</taxon>
        <taxon>Agaricomycotina</taxon>
        <taxon>Agaricomycetes</taxon>
        <taxon>Agaricomycetidae</taxon>
        <taxon>Agaricales</taxon>
        <taxon>Marasmiineae</taxon>
        <taxon>Physalacriaceae</taxon>
        <taxon>Armillaria</taxon>
    </lineage>
</organism>
<protein>
    <submittedName>
        <fullName evidence="1">Uncharacterized protein</fullName>
    </submittedName>
</protein>
<keyword evidence="2" id="KW-1185">Reference proteome</keyword>
<proteinExistence type="predicted"/>